<keyword evidence="8" id="KW-1185">Reference proteome</keyword>
<comment type="similarity">
    <text evidence="4">Belongs to the PP2C family.</text>
</comment>
<feature type="region of interest" description="Disordered" evidence="5">
    <location>
        <begin position="1"/>
        <end position="63"/>
    </location>
</feature>
<dbReference type="InterPro" id="IPR036457">
    <property type="entry name" value="PPM-type-like_dom_sf"/>
</dbReference>
<dbReference type="GO" id="GO:0004722">
    <property type="term" value="F:protein serine/threonine phosphatase activity"/>
    <property type="evidence" value="ECO:0007669"/>
    <property type="project" value="InterPro"/>
</dbReference>
<protein>
    <recommendedName>
        <fullName evidence="6">PPM-type phosphatase domain-containing protein</fullName>
    </recommendedName>
</protein>
<evidence type="ECO:0000259" key="6">
    <source>
        <dbReference type="PROSITE" id="PS51746"/>
    </source>
</evidence>
<evidence type="ECO:0000313" key="8">
    <source>
        <dbReference type="Proteomes" id="UP001515480"/>
    </source>
</evidence>
<feature type="domain" description="PPM-type phosphatase" evidence="6">
    <location>
        <begin position="79"/>
        <end position="362"/>
    </location>
</feature>
<dbReference type="GO" id="GO:0046872">
    <property type="term" value="F:metal ion binding"/>
    <property type="evidence" value="ECO:0007669"/>
    <property type="project" value="UniProtKB-KW"/>
</dbReference>
<gene>
    <name evidence="7" type="ORF">AB1Y20_010410</name>
</gene>
<keyword evidence="1" id="KW-0479">Metal-binding</keyword>
<keyword evidence="2 4" id="KW-0378">Hydrolase</keyword>
<dbReference type="SUPFAM" id="SSF81606">
    <property type="entry name" value="PP2C-like"/>
    <property type="match status" value="1"/>
</dbReference>
<dbReference type="SMART" id="SM00331">
    <property type="entry name" value="PP2C_SIG"/>
    <property type="match status" value="1"/>
</dbReference>
<dbReference type="PROSITE" id="PS51746">
    <property type="entry name" value="PPM_2"/>
    <property type="match status" value="1"/>
</dbReference>
<dbReference type="AlphaFoldDB" id="A0AB34IS29"/>
<name>A0AB34IS29_PRYPA</name>
<dbReference type="SMART" id="SM00332">
    <property type="entry name" value="PP2Cc"/>
    <property type="match status" value="1"/>
</dbReference>
<organism evidence="7 8">
    <name type="scientific">Prymnesium parvum</name>
    <name type="common">Toxic golden alga</name>
    <dbReference type="NCBI Taxonomy" id="97485"/>
    <lineage>
        <taxon>Eukaryota</taxon>
        <taxon>Haptista</taxon>
        <taxon>Haptophyta</taxon>
        <taxon>Prymnesiophyceae</taxon>
        <taxon>Prymnesiales</taxon>
        <taxon>Prymnesiaceae</taxon>
        <taxon>Prymnesium</taxon>
    </lineage>
</organism>
<dbReference type="InterPro" id="IPR015655">
    <property type="entry name" value="PP2C"/>
</dbReference>
<dbReference type="EMBL" id="JBGBPQ010000020">
    <property type="protein sequence ID" value="KAL1503995.1"/>
    <property type="molecule type" value="Genomic_DNA"/>
</dbReference>
<comment type="caution">
    <text evidence="7">The sequence shown here is derived from an EMBL/GenBank/DDBJ whole genome shotgun (WGS) entry which is preliminary data.</text>
</comment>
<evidence type="ECO:0000256" key="4">
    <source>
        <dbReference type="RuleBase" id="RU003465"/>
    </source>
</evidence>
<evidence type="ECO:0000256" key="5">
    <source>
        <dbReference type="SAM" id="MobiDB-lite"/>
    </source>
</evidence>
<accession>A0AB34IS29</accession>
<dbReference type="PROSITE" id="PS01032">
    <property type="entry name" value="PPM_1"/>
    <property type="match status" value="1"/>
</dbReference>
<dbReference type="PANTHER" id="PTHR47992">
    <property type="entry name" value="PROTEIN PHOSPHATASE"/>
    <property type="match status" value="1"/>
</dbReference>
<evidence type="ECO:0000256" key="2">
    <source>
        <dbReference type="ARBA" id="ARBA00022801"/>
    </source>
</evidence>
<dbReference type="Gene3D" id="3.60.40.10">
    <property type="entry name" value="PPM-type phosphatase domain"/>
    <property type="match status" value="1"/>
</dbReference>
<keyword evidence="3 4" id="KW-0904">Protein phosphatase</keyword>
<proteinExistence type="inferred from homology"/>
<dbReference type="CDD" id="cd00143">
    <property type="entry name" value="PP2Cc"/>
    <property type="match status" value="1"/>
</dbReference>
<evidence type="ECO:0000256" key="1">
    <source>
        <dbReference type="ARBA" id="ARBA00022723"/>
    </source>
</evidence>
<sequence>MSKATGKAPAGKSDDFRRRRLSLTDVDTSEFPETEPGLEKTPSKERARRMSMSPEMDQTPQQDTLPFPLKTVGTYSCHGVEPGSRQGQTNAKINQDRGCVVYPFAKNYALFCVFDGHGQHGDKVSHYAMSTIPSTLEEKLAKGVKEKDALKATFLKVDGDLKKDKTIDAELSGTTAVVLLYKFDETNKSVARLWAANCGDSRAVLHSNNGKVTDITVDQKPNSPAEEARIRKFGGYVSPPEEEWGGPARVWLDANMTLPGLAMARSIGDHLVDKVGVVADPEVTEFVIDTTKEDMIIMASDGVWEFIDSEQACKLLIKAQEANKNVEDATFQVTKLIETAAAKWRQEEGDYRDDITAICIKLRMLHECHFAS</sequence>
<dbReference type="Proteomes" id="UP001515480">
    <property type="component" value="Unassembled WGS sequence"/>
</dbReference>
<evidence type="ECO:0000256" key="3">
    <source>
        <dbReference type="ARBA" id="ARBA00022912"/>
    </source>
</evidence>
<dbReference type="Pfam" id="PF00481">
    <property type="entry name" value="PP2C"/>
    <property type="match status" value="1"/>
</dbReference>
<evidence type="ECO:0000313" key="7">
    <source>
        <dbReference type="EMBL" id="KAL1503995.1"/>
    </source>
</evidence>
<dbReference type="InterPro" id="IPR001932">
    <property type="entry name" value="PPM-type_phosphatase-like_dom"/>
</dbReference>
<reference evidence="7 8" key="1">
    <citation type="journal article" date="2024" name="Science">
        <title>Giant polyketide synthase enzymes in the biosynthesis of giant marine polyether toxins.</title>
        <authorList>
            <person name="Fallon T.R."/>
            <person name="Shende V.V."/>
            <person name="Wierzbicki I.H."/>
            <person name="Pendleton A.L."/>
            <person name="Watervoot N.F."/>
            <person name="Auber R.P."/>
            <person name="Gonzalez D.J."/>
            <person name="Wisecaver J.H."/>
            <person name="Moore B.S."/>
        </authorList>
    </citation>
    <scope>NUCLEOTIDE SEQUENCE [LARGE SCALE GENOMIC DNA]</scope>
    <source>
        <strain evidence="7 8">12B1</strain>
    </source>
</reference>
<dbReference type="InterPro" id="IPR000222">
    <property type="entry name" value="PP2C_BS"/>
</dbReference>